<protein>
    <submittedName>
        <fullName evidence="1">Uncharacterized protein</fullName>
    </submittedName>
</protein>
<reference evidence="1" key="1">
    <citation type="submission" date="2022-10" db="EMBL/GenBank/DDBJ databases">
        <authorList>
            <person name="Chen Y."/>
            <person name="Dougan E. K."/>
            <person name="Chan C."/>
            <person name="Rhodes N."/>
            <person name="Thang M."/>
        </authorList>
    </citation>
    <scope>NUCLEOTIDE SEQUENCE</scope>
</reference>
<evidence type="ECO:0000313" key="3">
    <source>
        <dbReference type="Proteomes" id="UP001152797"/>
    </source>
</evidence>
<dbReference type="EMBL" id="CAMXCT020000435">
    <property type="protein sequence ID" value="CAL1132125.1"/>
    <property type="molecule type" value="Genomic_DNA"/>
</dbReference>
<dbReference type="GO" id="GO:0001522">
    <property type="term" value="P:pseudouridine synthesis"/>
    <property type="evidence" value="ECO:0007669"/>
    <property type="project" value="InterPro"/>
</dbReference>
<dbReference type="InterPro" id="IPR020103">
    <property type="entry name" value="PsdUridine_synth_cat_dom_sf"/>
</dbReference>
<dbReference type="SUPFAM" id="SSF55120">
    <property type="entry name" value="Pseudouridine synthase"/>
    <property type="match status" value="1"/>
</dbReference>
<evidence type="ECO:0000313" key="2">
    <source>
        <dbReference type="EMBL" id="CAL4766062.1"/>
    </source>
</evidence>
<dbReference type="EMBL" id="CAMXCT030000435">
    <property type="protein sequence ID" value="CAL4766062.1"/>
    <property type="molecule type" value="Genomic_DNA"/>
</dbReference>
<dbReference type="AlphaFoldDB" id="A0A9P1BSW4"/>
<proteinExistence type="predicted"/>
<dbReference type="GO" id="GO:0003723">
    <property type="term" value="F:RNA binding"/>
    <property type="evidence" value="ECO:0007669"/>
    <property type="project" value="InterPro"/>
</dbReference>
<reference evidence="2 3" key="2">
    <citation type="submission" date="2024-05" db="EMBL/GenBank/DDBJ databases">
        <authorList>
            <person name="Chen Y."/>
            <person name="Shah S."/>
            <person name="Dougan E. K."/>
            <person name="Thang M."/>
            <person name="Chan C."/>
        </authorList>
    </citation>
    <scope>NUCLEOTIDE SEQUENCE [LARGE SCALE GENOMIC DNA]</scope>
</reference>
<organism evidence="1">
    <name type="scientific">Cladocopium goreaui</name>
    <dbReference type="NCBI Taxonomy" id="2562237"/>
    <lineage>
        <taxon>Eukaryota</taxon>
        <taxon>Sar</taxon>
        <taxon>Alveolata</taxon>
        <taxon>Dinophyceae</taxon>
        <taxon>Suessiales</taxon>
        <taxon>Symbiodiniaceae</taxon>
        <taxon>Cladocopium</taxon>
    </lineage>
</organism>
<dbReference type="Proteomes" id="UP001152797">
    <property type="component" value="Unassembled WGS sequence"/>
</dbReference>
<keyword evidence="3" id="KW-1185">Reference proteome</keyword>
<comment type="caution">
    <text evidence="1">The sequence shown here is derived from an EMBL/GenBank/DDBJ whole genome shotgun (WGS) entry which is preliminary data.</text>
</comment>
<name>A0A9P1BSW4_9DINO</name>
<gene>
    <name evidence="1" type="ORF">C1SCF055_LOCUS6754</name>
</gene>
<dbReference type="GO" id="GO:0009982">
    <property type="term" value="F:pseudouridine synthase activity"/>
    <property type="evidence" value="ECO:0007669"/>
    <property type="project" value="InterPro"/>
</dbReference>
<accession>A0A9P1BSW4</accession>
<evidence type="ECO:0000313" key="1">
    <source>
        <dbReference type="EMBL" id="CAI3978750.1"/>
    </source>
</evidence>
<dbReference type="Gene3D" id="3.30.2350.10">
    <property type="entry name" value="Pseudouridine synthase"/>
    <property type="match status" value="1"/>
</dbReference>
<sequence>MQHRIHVLAELPGAMVLSKPAEASWKTVRAFLNNQGTGLAQRFQPQRGVFPVGASGALLVKARNSPALADYADLYVALLRGTVPNSNVTLRSRLCQPSEGSNAWRLAGLRTEGLEASTVLRPVAYGHLAGTAATLALLRPLLRASDQQLLLHCAAAGCPVLGDRLHNGERRLDFRFEDAESPTKRLMLHCLRVKVAGTEVLAPQEITSELEVQQELADFSVAADELMNVQNSKPVSEWDTFAGGLPSQIVDDTCWDRRLARGNEAMPHQAAWQS</sequence>
<dbReference type="OrthoDB" id="10645806at2759"/>
<dbReference type="EMBL" id="CAMXCT010000435">
    <property type="protein sequence ID" value="CAI3978750.1"/>
    <property type="molecule type" value="Genomic_DNA"/>
</dbReference>